<evidence type="ECO:0000256" key="3">
    <source>
        <dbReference type="ARBA" id="ARBA00022723"/>
    </source>
</evidence>
<dbReference type="InterPro" id="IPR059000">
    <property type="entry name" value="ATPase_P-type_domA"/>
</dbReference>
<evidence type="ECO:0000259" key="10">
    <source>
        <dbReference type="Pfam" id="PF00689"/>
    </source>
</evidence>
<dbReference type="Gene3D" id="1.20.1110.10">
    <property type="entry name" value="Calcium-transporting ATPase, transmembrane domain"/>
    <property type="match status" value="2"/>
</dbReference>
<evidence type="ECO:0000256" key="7">
    <source>
        <dbReference type="ARBA" id="ARBA00023136"/>
    </source>
</evidence>
<dbReference type="Gramene" id="rna20672">
    <property type="protein sequence ID" value="RHN58732.1"/>
    <property type="gene ID" value="gene20672"/>
</dbReference>
<evidence type="ECO:0000256" key="8">
    <source>
        <dbReference type="SAM" id="Phobius"/>
    </source>
</evidence>
<dbReference type="InterPro" id="IPR008250">
    <property type="entry name" value="ATPase_P-typ_transduc_dom_A_sf"/>
</dbReference>
<dbReference type="InterPro" id="IPR036412">
    <property type="entry name" value="HAD-like_sf"/>
</dbReference>
<dbReference type="AlphaFoldDB" id="A0A396HZG0"/>
<reference evidence="11" key="1">
    <citation type="journal article" date="2018" name="Nat. Plants">
        <title>Whole-genome landscape of Medicago truncatula symbiotic genes.</title>
        <authorList>
            <person name="Pecrix Y."/>
            <person name="Gamas P."/>
            <person name="Carrere S."/>
        </authorList>
    </citation>
    <scope>NUCLEOTIDE SEQUENCE</scope>
    <source>
        <tissue evidence="11">Leaves</tissue>
    </source>
</reference>
<proteinExistence type="predicted"/>
<keyword evidence="11" id="KW-0378">Hydrolase</keyword>
<dbReference type="SUPFAM" id="SSF81665">
    <property type="entry name" value="Calcium ATPase, transmembrane domain M"/>
    <property type="match status" value="1"/>
</dbReference>
<keyword evidence="6 8" id="KW-1133">Transmembrane helix</keyword>
<dbReference type="PANTHER" id="PTHR24093:SF454">
    <property type="entry name" value="CATION-TRANSPORTING P-TYPE ATPASE C-TERMINAL DOMAIN-CONTAINING PROTEIN"/>
    <property type="match status" value="1"/>
</dbReference>
<feature type="transmembrane region" description="Helical" evidence="8">
    <location>
        <begin position="365"/>
        <end position="383"/>
    </location>
</feature>
<evidence type="ECO:0000256" key="6">
    <source>
        <dbReference type="ARBA" id="ARBA00022989"/>
    </source>
</evidence>
<feature type="transmembrane region" description="Helical" evidence="8">
    <location>
        <begin position="159"/>
        <end position="178"/>
    </location>
</feature>
<protein>
    <submittedName>
        <fullName evidence="11">Putative calcium-transporting ATPase</fullName>
        <ecNumber evidence="11">3.6.3.8</ecNumber>
    </submittedName>
</protein>
<feature type="transmembrane region" description="Helical" evidence="8">
    <location>
        <begin position="129"/>
        <end position="147"/>
    </location>
</feature>
<evidence type="ECO:0000256" key="5">
    <source>
        <dbReference type="ARBA" id="ARBA00022842"/>
    </source>
</evidence>
<dbReference type="EC" id="3.6.3.8" evidence="11"/>
<dbReference type="GO" id="GO:0046872">
    <property type="term" value="F:metal ion binding"/>
    <property type="evidence" value="ECO:0007669"/>
    <property type="project" value="UniProtKB-KW"/>
</dbReference>
<dbReference type="SUPFAM" id="SSF56784">
    <property type="entry name" value="HAD-like"/>
    <property type="match status" value="1"/>
</dbReference>
<dbReference type="InterPro" id="IPR023214">
    <property type="entry name" value="HAD_sf"/>
</dbReference>
<feature type="transmembrane region" description="Helical" evidence="8">
    <location>
        <begin position="943"/>
        <end position="962"/>
    </location>
</feature>
<dbReference type="InterPro" id="IPR006068">
    <property type="entry name" value="ATPase_P-typ_cation-transptr_C"/>
</dbReference>
<dbReference type="InterPro" id="IPR023298">
    <property type="entry name" value="ATPase_P-typ_TM_dom_sf"/>
</dbReference>
<dbReference type="GO" id="GO:0016787">
    <property type="term" value="F:hydrolase activity"/>
    <property type="evidence" value="ECO:0007669"/>
    <property type="project" value="UniProtKB-KW"/>
</dbReference>
<dbReference type="Gene3D" id="3.40.1110.10">
    <property type="entry name" value="Calcium-transporting ATPase, cytoplasmic domain N"/>
    <property type="match status" value="1"/>
</dbReference>
<feature type="transmembrane region" description="Helical" evidence="8">
    <location>
        <begin position="878"/>
        <end position="899"/>
    </location>
</feature>
<dbReference type="SUPFAM" id="SSF81653">
    <property type="entry name" value="Calcium ATPase, transduction domain A"/>
    <property type="match status" value="1"/>
</dbReference>
<keyword evidence="5" id="KW-0460">Magnesium</keyword>
<evidence type="ECO:0000256" key="2">
    <source>
        <dbReference type="ARBA" id="ARBA00022692"/>
    </source>
</evidence>
<keyword evidence="7 8" id="KW-0472">Membrane</keyword>
<dbReference type="Pfam" id="PF00122">
    <property type="entry name" value="E1-E2_ATPase"/>
    <property type="match status" value="1"/>
</dbReference>
<name>A0A396HZG0_MEDTR</name>
<feature type="transmembrane region" description="Helical" evidence="8">
    <location>
        <begin position="317"/>
        <end position="334"/>
    </location>
</feature>
<evidence type="ECO:0000256" key="4">
    <source>
        <dbReference type="ARBA" id="ARBA00022837"/>
    </source>
</evidence>
<dbReference type="Gene3D" id="3.40.50.1000">
    <property type="entry name" value="HAD superfamily/HAD-like"/>
    <property type="match status" value="1"/>
</dbReference>
<feature type="transmembrane region" description="Helical" evidence="8">
    <location>
        <begin position="844"/>
        <end position="866"/>
    </location>
</feature>
<evidence type="ECO:0000259" key="9">
    <source>
        <dbReference type="Pfam" id="PF00122"/>
    </source>
</evidence>
<accession>A0A396HZG0</accession>
<dbReference type="Pfam" id="PF13246">
    <property type="entry name" value="Cation_ATPase"/>
    <property type="match status" value="1"/>
</dbReference>
<dbReference type="Proteomes" id="UP000265566">
    <property type="component" value="Chromosome 4"/>
</dbReference>
<feature type="transmembrane region" description="Helical" evidence="8">
    <location>
        <begin position="911"/>
        <end position="931"/>
    </location>
</feature>
<evidence type="ECO:0000256" key="1">
    <source>
        <dbReference type="ARBA" id="ARBA00004370"/>
    </source>
</evidence>
<comment type="subcellular location">
    <subcellularLocation>
        <location evidence="1">Membrane</location>
    </subcellularLocation>
</comment>
<sequence>MFPESDDGNNIELGATLLTTTRGSVCNKKWLQWLYKKPTTSRANYEESTSPLSSVELRVTNDIAGIVKEKDLKSLLEFGGVGRVCDVLRGQIHHSSAEFWFLWNEQKITRNLGSSFFDFLWYTIKDNRCTVSLLLISALFSLAIGYMEEGLKYGWHDGVAIAFSVLLMLAFSSITSFWRHRKMMNKPTKRKGKEVKFNVKRGEVSQSVDLDLSASDIVVGDMMFLSPHDEVPADGLLVSHGILVLAKGIKKEKVDRDDNPFLIAGSEVIAGYGQMIVTSVRNESDFAEMNCSMSSHFEKRGLLEKLIEKPISYLDKASLFIFTLVAFVVFIHQICEKDGDGDGLPDMKVSVGLLMELLENILLRPRGRISILACVFTAAILFVQHGMPRMVTFSLHYHINDVVPDEEAVFNDLSACTTMGLVTVICVDVSGRLISKPMEVSEIWMGEGETEICEVEGSETVVLDKLKEGVVLSIISPELSLSPRSSALVSWAETKCEMDTNSFIERFDIFKHNKLNSDKGGSGVLVKEVLGTEQVLHLHWSGSASTILETCSRYYDGQGECHAMGNQKIKFVQKIIEMEGSGLKPIAFAYRKTYLQVLEQDDLTLLALIGFKEKSRESIKSALQGVQNTGIKIKLISEDDIDLVEEIAYELGIEVPVGGHLEGKEFKDLHEGARFDEVDKAIAMGSFCAEDKLCMVNYLQDKGDVVAFIDQRLITRHASEVLKVADVGIVSLNSLRKKMDKGSCGITMTCFSALEPIVKAGRRKYHNIQKFIQLQLTVSISGLLITLITTIFTGNSPLTAIQMIWINVLMCLLGGLMMVMELSREEELAKQPCDRNQPIITMKILKNIVYQVLYQAFLCMILQFGGHITHSEKQVRKTMIFNTFLFCQLFNLLNNVYLLKKQGLKMIVQNLIFSVALGSCVVMQVLVIQYAKGLADCVPLNTAGWTICVLVSALSWVFEWILKSLPVIMHTNYATSSEPAGTELLFAPIMLQHQNLRNLPV</sequence>
<keyword evidence="4" id="KW-0106">Calcium</keyword>
<feature type="transmembrane region" description="Helical" evidence="8">
    <location>
        <begin position="771"/>
        <end position="792"/>
    </location>
</feature>
<organism evidence="11">
    <name type="scientific">Medicago truncatula</name>
    <name type="common">Barrel medic</name>
    <name type="synonym">Medicago tribuloides</name>
    <dbReference type="NCBI Taxonomy" id="3880"/>
    <lineage>
        <taxon>Eukaryota</taxon>
        <taxon>Viridiplantae</taxon>
        <taxon>Streptophyta</taxon>
        <taxon>Embryophyta</taxon>
        <taxon>Tracheophyta</taxon>
        <taxon>Spermatophyta</taxon>
        <taxon>Magnoliopsida</taxon>
        <taxon>eudicotyledons</taxon>
        <taxon>Gunneridae</taxon>
        <taxon>Pentapetalae</taxon>
        <taxon>rosids</taxon>
        <taxon>fabids</taxon>
        <taxon>Fabales</taxon>
        <taxon>Fabaceae</taxon>
        <taxon>Papilionoideae</taxon>
        <taxon>50 kb inversion clade</taxon>
        <taxon>NPAAA clade</taxon>
        <taxon>Hologalegina</taxon>
        <taxon>IRL clade</taxon>
        <taxon>Trifolieae</taxon>
        <taxon>Medicago</taxon>
    </lineage>
</organism>
<keyword evidence="3" id="KW-0479">Metal-binding</keyword>
<evidence type="ECO:0000313" key="11">
    <source>
        <dbReference type="EMBL" id="RHN58732.1"/>
    </source>
</evidence>
<dbReference type="GO" id="GO:0016020">
    <property type="term" value="C:membrane"/>
    <property type="evidence" value="ECO:0007669"/>
    <property type="project" value="UniProtKB-SubCell"/>
</dbReference>
<dbReference type="GO" id="GO:0000166">
    <property type="term" value="F:nucleotide binding"/>
    <property type="evidence" value="ECO:0007669"/>
    <property type="project" value="InterPro"/>
</dbReference>
<feature type="domain" description="P-type ATPase A" evidence="9">
    <location>
        <begin position="212"/>
        <end position="289"/>
    </location>
</feature>
<dbReference type="InterPro" id="IPR023299">
    <property type="entry name" value="ATPase_P-typ_cyto_dom_N"/>
</dbReference>
<dbReference type="Pfam" id="PF00689">
    <property type="entry name" value="Cation_ATPase_C"/>
    <property type="match status" value="1"/>
</dbReference>
<comment type="caution">
    <text evidence="11">The sequence shown here is derived from an EMBL/GenBank/DDBJ whole genome shotgun (WGS) entry which is preliminary data.</text>
</comment>
<feature type="domain" description="Cation-transporting P-type ATPase C-terminal" evidence="10">
    <location>
        <begin position="796"/>
        <end position="964"/>
    </location>
</feature>
<keyword evidence="2 8" id="KW-0812">Transmembrane</keyword>
<feature type="transmembrane region" description="Helical" evidence="8">
    <location>
        <begin position="804"/>
        <end position="823"/>
    </location>
</feature>
<dbReference type="EMBL" id="PSQE01000004">
    <property type="protein sequence ID" value="RHN58732.1"/>
    <property type="molecule type" value="Genomic_DNA"/>
</dbReference>
<gene>
    <name evidence="11" type="ORF">MtrunA17_Chr4g0005551</name>
</gene>
<dbReference type="PANTHER" id="PTHR24093">
    <property type="entry name" value="CATION TRANSPORTING ATPASE"/>
    <property type="match status" value="1"/>
</dbReference>